<dbReference type="Proteomes" id="UP000190037">
    <property type="component" value="Unassembled WGS sequence"/>
</dbReference>
<proteinExistence type="predicted"/>
<organism evidence="1 2">
    <name type="scientific">Embleya scabrispora</name>
    <dbReference type="NCBI Taxonomy" id="159449"/>
    <lineage>
        <taxon>Bacteria</taxon>
        <taxon>Bacillati</taxon>
        <taxon>Actinomycetota</taxon>
        <taxon>Actinomycetes</taxon>
        <taxon>Kitasatosporales</taxon>
        <taxon>Streptomycetaceae</taxon>
        <taxon>Embleya</taxon>
    </lineage>
</organism>
<evidence type="ECO:0000313" key="2">
    <source>
        <dbReference type="Proteomes" id="UP000190037"/>
    </source>
</evidence>
<gene>
    <name evidence="1" type="ORF">B4N89_19085</name>
</gene>
<accession>A0A1T3P0Y5</accession>
<reference evidence="1 2" key="1">
    <citation type="submission" date="2017-03" db="EMBL/GenBank/DDBJ databases">
        <title>Draft genome sequence of Streptomyces scabrisporus NF3, endophyte isolated from Amphipterygium adstringens.</title>
        <authorList>
            <person name="Vazquez M."/>
            <person name="Ceapa C.D."/>
            <person name="Rodriguez Luna D."/>
            <person name="Sanchez Esquivel S."/>
        </authorList>
    </citation>
    <scope>NUCLEOTIDE SEQUENCE [LARGE SCALE GENOMIC DNA]</scope>
    <source>
        <strain evidence="1 2">NF3</strain>
    </source>
</reference>
<dbReference type="AlphaFoldDB" id="A0A1T3P0Y5"/>
<keyword evidence="2" id="KW-1185">Reference proteome</keyword>
<dbReference type="STRING" id="159449.B4N89_19085"/>
<dbReference type="EMBL" id="MWQN01000001">
    <property type="protein sequence ID" value="OPC82763.1"/>
    <property type="molecule type" value="Genomic_DNA"/>
</dbReference>
<evidence type="ECO:0000313" key="1">
    <source>
        <dbReference type="EMBL" id="OPC82763.1"/>
    </source>
</evidence>
<name>A0A1T3P0Y5_9ACTN</name>
<comment type="caution">
    <text evidence="1">The sequence shown here is derived from an EMBL/GenBank/DDBJ whole genome shotgun (WGS) entry which is preliminary data.</text>
</comment>
<sequence>MSPLLGHTVSLLSGRTGVRSEVAVVEKRDSREVRVAAIALRRRRQARAQATARLVTAIRRAA</sequence>
<protein>
    <submittedName>
        <fullName evidence="1">Uncharacterized protein</fullName>
    </submittedName>
</protein>